<dbReference type="PROSITE" id="PS00463">
    <property type="entry name" value="ZN2_CY6_FUNGAL_1"/>
    <property type="match status" value="1"/>
</dbReference>
<reference evidence="7" key="2">
    <citation type="submission" date="2021-01" db="EMBL/GenBank/DDBJ databases">
        <authorList>
            <person name="Schikora-Tamarit M.A."/>
        </authorList>
    </citation>
    <scope>NUCLEOTIDE SEQUENCE</scope>
    <source>
        <strain evidence="7">CBS2887</strain>
    </source>
</reference>
<keyword evidence="1" id="KW-0805">Transcription regulation</keyword>
<dbReference type="PANTHER" id="PTHR31069:SF12">
    <property type="entry name" value="TRANSCRIPTION FACTOR DOMAIN-CONTAINING PROTEIN"/>
    <property type="match status" value="1"/>
</dbReference>
<dbReference type="InterPro" id="IPR001138">
    <property type="entry name" value="Zn2Cys6_DnaBD"/>
</dbReference>
<dbReference type="PROSITE" id="PS50048">
    <property type="entry name" value="ZN2_CY6_FUNGAL_2"/>
    <property type="match status" value="1"/>
</dbReference>
<comment type="caution">
    <text evidence="7">The sequence shown here is derived from an EMBL/GenBank/DDBJ whole genome shotgun (WGS) entry which is preliminary data.</text>
</comment>
<accession>A0A9P8Q4B9</accession>
<dbReference type="Proteomes" id="UP000774326">
    <property type="component" value="Unassembled WGS sequence"/>
</dbReference>
<feature type="region of interest" description="Disordered" evidence="5">
    <location>
        <begin position="215"/>
        <end position="239"/>
    </location>
</feature>
<gene>
    <name evidence="7" type="ORF">WICPIJ_006487</name>
</gene>
<dbReference type="Pfam" id="PF00172">
    <property type="entry name" value="Zn_clus"/>
    <property type="match status" value="1"/>
</dbReference>
<dbReference type="CDD" id="cd12148">
    <property type="entry name" value="fungal_TF_MHR"/>
    <property type="match status" value="1"/>
</dbReference>
<keyword evidence="3" id="KW-0804">Transcription</keyword>
<keyword evidence="8" id="KW-1185">Reference proteome</keyword>
<dbReference type="GO" id="GO:0008270">
    <property type="term" value="F:zinc ion binding"/>
    <property type="evidence" value="ECO:0007669"/>
    <property type="project" value="InterPro"/>
</dbReference>
<sequence>MSTPEPELTKPRKRIRVLKSCLLCRQRKRKCDQKKPTCSYCNGKGLQCQYQETDRTIKVSGLENRGAKLDANNMNENTINSEILSISSRVKQLEAALINQQQQQKDKTTHNYAYQTPLPQSETPIGTSSSSEADLNPTGEPDSEVIDFHTDSFPNRSTTLPSHGLLSWVTLMRKDIYLCAFSVSLKFEKFQLFQKEKEAYFRQLKLRQQMRQNLVNDRSSSSVSDQLSKSPSRQQSQPIHNPLIAATGKEFIDRFEDEVYEFNTQLLQSQRKEATLLEMISSVLKDKKLMWMLIERFFNSELYCVLPILDKEEFKKDLLNILTPEEFGGKTELNIQKRQDVAFIGTLIMVMRLASCSLYNCGKPRSNLTCEQKYILDHPIGLGVMNVVNRCIAAIQNYKVPDIKILQLFLMKKCYSIYSPEDADCITNADPASLGLLLDHSFRCGINRDPMVSKDKSASANLIRRLWHQIVFMDQHQLMVVGCPSLIDLRYHDTHFPHLGESENPLELCINKSITERSEMLQRCHPLLMIILDVRRLPNVAEVNAKLKELQQLIDEQGKFDEIRKTEALTIESRMAKLIRFYRKVDYASLQFVIYHHFFLFYNQQNNKEMSVYYLLELIKKSRDFIAISKYFDQRYPDYNLANDFSTPLLLIPRIEHVIRRTLLVLFTICGRVNALIGFSTNLPSAISEITRTISDLCTKMSKRLVSRVENNGDAYYHSWVSSKVQAFIVKNLMERGYQNDSHVYQNFVAHLSTLKESDRIIFDYTLEDFNSILNGLRDLDSLDRADRSPVREHSQKVKNTKRTKFPDGTQPASDICRASAPTLDSSSSASASASASHDTFGSTALNNTTNSSTTPSSTTPGSTTQNLDEDHGLLSQADRVWLDQMLYGTTVSGLNNNGNSNGNLVDFDFPIDQSLNGNGFNSTQPQTASSSSIEEARFNLFMQSHDDDSLSLFASFV</sequence>
<dbReference type="PANTHER" id="PTHR31069">
    <property type="entry name" value="OLEATE-ACTIVATED TRANSCRIPTION FACTOR 1-RELATED"/>
    <property type="match status" value="1"/>
</dbReference>
<dbReference type="OrthoDB" id="2943660at2759"/>
<feature type="compositionally biased region" description="Polar residues" evidence="5">
    <location>
        <begin position="114"/>
        <end position="133"/>
    </location>
</feature>
<dbReference type="AlphaFoldDB" id="A0A9P8Q4B9"/>
<proteinExistence type="predicted"/>
<feature type="region of interest" description="Disordered" evidence="5">
    <location>
        <begin position="114"/>
        <end position="146"/>
    </location>
</feature>
<evidence type="ECO:0000313" key="7">
    <source>
        <dbReference type="EMBL" id="KAH3682544.1"/>
    </source>
</evidence>
<evidence type="ECO:0000256" key="4">
    <source>
        <dbReference type="ARBA" id="ARBA00023242"/>
    </source>
</evidence>
<dbReference type="GO" id="GO:0005634">
    <property type="term" value="C:nucleus"/>
    <property type="evidence" value="ECO:0007669"/>
    <property type="project" value="TreeGrafter"/>
</dbReference>
<dbReference type="GO" id="GO:0000981">
    <property type="term" value="F:DNA-binding transcription factor activity, RNA polymerase II-specific"/>
    <property type="evidence" value="ECO:0007669"/>
    <property type="project" value="InterPro"/>
</dbReference>
<evidence type="ECO:0000313" key="8">
    <source>
        <dbReference type="Proteomes" id="UP000774326"/>
    </source>
</evidence>
<dbReference type="Gene3D" id="4.10.240.10">
    <property type="entry name" value="Zn(2)-C6 fungal-type DNA-binding domain"/>
    <property type="match status" value="1"/>
</dbReference>
<organism evidence="7 8">
    <name type="scientific">Wickerhamomyces pijperi</name>
    <name type="common">Yeast</name>
    <name type="synonym">Pichia pijperi</name>
    <dbReference type="NCBI Taxonomy" id="599730"/>
    <lineage>
        <taxon>Eukaryota</taxon>
        <taxon>Fungi</taxon>
        <taxon>Dikarya</taxon>
        <taxon>Ascomycota</taxon>
        <taxon>Saccharomycotina</taxon>
        <taxon>Saccharomycetes</taxon>
        <taxon>Phaffomycetales</taxon>
        <taxon>Wickerhamomycetaceae</taxon>
        <taxon>Wickerhamomyces</taxon>
    </lineage>
</organism>
<feature type="region of interest" description="Disordered" evidence="5">
    <location>
        <begin position="787"/>
        <end position="870"/>
    </location>
</feature>
<protein>
    <recommendedName>
        <fullName evidence="6">Zn(2)-C6 fungal-type domain-containing protein</fullName>
    </recommendedName>
</protein>
<dbReference type="EMBL" id="JAEUBG010003646">
    <property type="protein sequence ID" value="KAH3682544.1"/>
    <property type="molecule type" value="Genomic_DNA"/>
</dbReference>
<feature type="compositionally biased region" description="Low complexity" evidence="5">
    <location>
        <begin position="219"/>
        <end position="232"/>
    </location>
</feature>
<dbReference type="CDD" id="cd00067">
    <property type="entry name" value="GAL4"/>
    <property type="match status" value="1"/>
</dbReference>
<dbReference type="GO" id="GO:0045944">
    <property type="term" value="P:positive regulation of transcription by RNA polymerase II"/>
    <property type="evidence" value="ECO:0007669"/>
    <property type="project" value="TreeGrafter"/>
</dbReference>
<feature type="domain" description="Zn(2)-C6 fungal-type" evidence="6">
    <location>
        <begin position="20"/>
        <end position="50"/>
    </location>
</feature>
<feature type="compositionally biased region" description="Low complexity" evidence="5">
    <location>
        <begin position="826"/>
        <end position="865"/>
    </location>
</feature>
<dbReference type="GO" id="GO:0000978">
    <property type="term" value="F:RNA polymerase II cis-regulatory region sequence-specific DNA binding"/>
    <property type="evidence" value="ECO:0007669"/>
    <property type="project" value="TreeGrafter"/>
</dbReference>
<name>A0A9P8Q4B9_WICPI</name>
<evidence type="ECO:0000256" key="3">
    <source>
        <dbReference type="ARBA" id="ARBA00023163"/>
    </source>
</evidence>
<dbReference type="InterPro" id="IPR036864">
    <property type="entry name" value="Zn2-C6_fun-type_DNA-bd_sf"/>
</dbReference>
<keyword evidence="2" id="KW-0238">DNA-binding</keyword>
<evidence type="ECO:0000256" key="5">
    <source>
        <dbReference type="SAM" id="MobiDB-lite"/>
    </source>
</evidence>
<dbReference type="SUPFAM" id="SSF57701">
    <property type="entry name" value="Zn2/Cys6 DNA-binding domain"/>
    <property type="match status" value="1"/>
</dbReference>
<dbReference type="InterPro" id="IPR050675">
    <property type="entry name" value="OAF3"/>
</dbReference>
<evidence type="ECO:0000256" key="2">
    <source>
        <dbReference type="ARBA" id="ARBA00023125"/>
    </source>
</evidence>
<dbReference type="SMART" id="SM00066">
    <property type="entry name" value="GAL4"/>
    <property type="match status" value="1"/>
</dbReference>
<reference evidence="7" key="1">
    <citation type="journal article" date="2021" name="Open Biol.">
        <title>Shared evolutionary footprints suggest mitochondrial oxidative damage underlies multiple complex I losses in fungi.</title>
        <authorList>
            <person name="Schikora-Tamarit M.A."/>
            <person name="Marcet-Houben M."/>
            <person name="Nosek J."/>
            <person name="Gabaldon T."/>
        </authorList>
    </citation>
    <scope>NUCLEOTIDE SEQUENCE</scope>
    <source>
        <strain evidence="7">CBS2887</strain>
    </source>
</reference>
<feature type="compositionally biased region" description="Basic and acidic residues" evidence="5">
    <location>
        <begin position="787"/>
        <end position="796"/>
    </location>
</feature>
<keyword evidence="4" id="KW-0539">Nucleus</keyword>
<evidence type="ECO:0000256" key="1">
    <source>
        <dbReference type="ARBA" id="ARBA00023015"/>
    </source>
</evidence>
<evidence type="ECO:0000259" key="6">
    <source>
        <dbReference type="PROSITE" id="PS50048"/>
    </source>
</evidence>